<feature type="compositionally biased region" description="Low complexity" evidence="1">
    <location>
        <begin position="510"/>
        <end position="524"/>
    </location>
</feature>
<dbReference type="GeneID" id="87956615"/>
<dbReference type="Pfam" id="PF21294">
    <property type="entry name" value="Polysacc_lyase_14"/>
    <property type="match status" value="2"/>
</dbReference>
<feature type="region of interest" description="Disordered" evidence="1">
    <location>
        <begin position="452"/>
        <end position="498"/>
    </location>
</feature>
<feature type="compositionally biased region" description="Low complexity" evidence="1">
    <location>
        <begin position="534"/>
        <end position="543"/>
    </location>
</feature>
<keyword evidence="5" id="KW-1185">Reference proteome</keyword>
<keyword evidence="2" id="KW-0732">Signal</keyword>
<evidence type="ECO:0000256" key="1">
    <source>
        <dbReference type="SAM" id="MobiDB-lite"/>
    </source>
</evidence>
<dbReference type="EMBL" id="CP141885">
    <property type="protein sequence ID" value="WRT67512.1"/>
    <property type="molecule type" value="Genomic_DNA"/>
</dbReference>
<reference evidence="4 5" key="1">
    <citation type="submission" date="2024-01" db="EMBL/GenBank/DDBJ databases">
        <title>Comparative genomics of Cryptococcus and Kwoniella reveals pathogenesis evolution and contrasting modes of karyotype evolution via chromosome fusion or intercentromeric recombination.</title>
        <authorList>
            <person name="Coelho M.A."/>
            <person name="David-Palma M."/>
            <person name="Shea T."/>
            <person name="Bowers K."/>
            <person name="McGinley-Smith S."/>
            <person name="Mohammad A.W."/>
            <person name="Gnirke A."/>
            <person name="Yurkov A.M."/>
            <person name="Nowrousian M."/>
            <person name="Sun S."/>
            <person name="Cuomo C.A."/>
            <person name="Heitman J."/>
        </authorList>
    </citation>
    <scope>NUCLEOTIDE SEQUENCE [LARGE SCALE GENOMIC DNA]</scope>
    <source>
        <strain evidence="4">CBS 11374</strain>
    </source>
</reference>
<dbReference type="RefSeq" id="XP_062792252.1">
    <property type="nucleotide sequence ID" value="XM_062936201.1"/>
</dbReference>
<feature type="region of interest" description="Disordered" evidence="1">
    <location>
        <begin position="510"/>
        <end position="625"/>
    </location>
</feature>
<feature type="domain" description="Polysaccharide lyase 14" evidence="3">
    <location>
        <begin position="136"/>
        <end position="313"/>
    </location>
</feature>
<feature type="domain" description="Polysaccharide lyase 14" evidence="3">
    <location>
        <begin position="653"/>
        <end position="682"/>
    </location>
</feature>
<name>A0ABZ1D4G7_9TREE</name>
<accession>A0ABZ1D4G7</accession>
<feature type="chain" id="PRO_5046960261" description="Polysaccharide lyase 14 domain-containing protein" evidence="2">
    <location>
        <begin position="24"/>
        <end position="688"/>
    </location>
</feature>
<sequence length="688" mass="73356">MPASNRWTTILTILSTTSIIISAAPLPQASDFDNSISGLDASGSQTSFSSSSPITMTGDDSLYQAEGDMDEASEGLPAGLQWQSDAQMADLDTFSISNFSSGFQNMAVLNGSPKDLSDISSQSLDGSVVSSWDNTINSLRVTYPAGSMNPGNNPRGGSTFYAHPVNMRKVHNATLEYSVFFPSDFDFVKGGKLPGLYGGHSGCAGGVDARDCFSTRMMWRENGHGELYLYAPRHRQTQRLCSSPPYSDCSTPYGLSIGRGSWTFQRGAWTDIRQDVWLNTPGKNDGGFNIWINGKLVVQADDVFYRDSAETCLASMGNNAISYSGAMPFKRESSPQEVDTFITEDWLSGSEDLGIADVNRRSEISKETSLIQSMKDWLSSEKMDKRAPYDDGHWKGINGYPGDPGYNGGSNIATGQPGEVYTYQFTEVVTIPTALATATITETETATVTVTAAPDDPPAEDPPAEKRNIKRQEVPNAMITGSMKDDSFDDSSLPDTDATAVDALGAPVKPKAPVKAKPTVAPVKPAVPPPVKPPVKTVSRPASKPIPPPPKVTPPPPAAKPAPPATKAPVPAPPPPAPKAPVPVAPSAGKAPIAAPPPTPPAAPKAPTPPKLSPPAPKAPDALLSVPGSQTPAIITMPRPHRHIPSVACERGFIGLFFSTFFGGHTESWASPREQNTYFRNFRIRINQ</sequence>
<gene>
    <name evidence="4" type="ORF">IL334_004484</name>
</gene>
<dbReference type="PANTHER" id="PTHR40124">
    <property type="match status" value="1"/>
</dbReference>
<feature type="compositionally biased region" description="Pro residues" evidence="1">
    <location>
        <begin position="544"/>
        <end position="584"/>
    </location>
</feature>
<dbReference type="InterPro" id="IPR048958">
    <property type="entry name" value="Polysacc_lyase_14"/>
</dbReference>
<evidence type="ECO:0000313" key="4">
    <source>
        <dbReference type="EMBL" id="WRT67512.1"/>
    </source>
</evidence>
<organism evidence="4 5">
    <name type="scientific">Kwoniella shivajii</name>
    <dbReference type="NCBI Taxonomy" id="564305"/>
    <lineage>
        <taxon>Eukaryota</taxon>
        <taxon>Fungi</taxon>
        <taxon>Dikarya</taxon>
        <taxon>Basidiomycota</taxon>
        <taxon>Agaricomycotina</taxon>
        <taxon>Tremellomycetes</taxon>
        <taxon>Tremellales</taxon>
        <taxon>Cryptococcaceae</taxon>
        <taxon>Kwoniella</taxon>
    </lineage>
</organism>
<feature type="compositionally biased region" description="Basic and acidic residues" evidence="1">
    <location>
        <begin position="463"/>
        <end position="473"/>
    </location>
</feature>
<protein>
    <recommendedName>
        <fullName evidence="3">Polysaccharide lyase 14 domain-containing protein</fullName>
    </recommendedName>
</protein>
<evidence type="ECO:0000256" key="2">
    <source>
        <dbReference type="SAM" id="SignalP"/>
    </source>
</evidence>
<proteinExistence type="predicted"/>
<feature type="compositionally biased region" description="Pro residues" evidence="1">
    <location>
        <begin position="594"/>
        <end position="618"/>
    </location>
</feature>
<evidence type="ECO:0000313" key="5">
    <source>
        <dbReference type="Proteomes" id="UP001329825"/>
    </source>
</evidence>
<feature type="signal peptide" evidence="2">
    <location>
        <begin position="1"/>
        <end position="23"/>
    </location>
</feature>
<dbReference type="Proteomes" id="UP001329825">
    <property type="component" value="Chromosome 5"/>
</dbReference>
<dbReference type="PRINTS" id="PR01217">
    <property type="entry name" value="PRICHEXTENSN"/>
</dbReference>
<dbReference type="PANTHER" id="PTHR40124:SF1">
    <property type="entry name" value="DISAGGREGATASE RELATED REPEAT PROTEIN"/>
    <property type="match status" value="1"/>
</dbReference>
<evidence type="ECO:0000259" key="3">
    <source>
        <dbReference type="Pfam" id="PF21294"/>
    </source>
</evidence>
<dbReference type="Gene3D" id="2.60.120.200">
    <property type="match status" value="2"/>
</dbReference>